<feature type="compositionally biased region" description="Basic and acidic residues" evidence="1">
    <location>
        <begin position="13"/>
        <end position="25"/>
    </location>
</feature>
<evidence type="ECO:0000313" key="2">
    <source>
        <dbReference type="EMBL" id="DAF58270.1"/>
    </source>
</evidence>
<name>A0A8S5T4U7_9CAUD</name>
<proteinExistence type="predicted"/>
<accession>A0A8S5T4U7</accession>
<feature type="region of interest" description="Disordered" evidence="1">
    <location>
        <begin position="1"/>
        <end position="25"/>
    </location>
</feature>
<protein>
    <submittedName>
        <fullName evidence="2">Uncharacterized protein</fullName>
    </submittedName>
</protein>
<sequence length="41" mass="4587">MRQEEAQIQAIKKPPDGRLKTGRCDVDASNDTKLTGWTTNL</sequence>
<organism evidence="2">
    <name type="scientific">Siphoviridae sp. ctMBu2</name>
    <dbReference type="NCBI Taxonomy" id="2827853"/>
    <lineage>
        <taxon>Viruses</taxon>
        <taxon>Duplodnaviria</taxon>
        <taxon>Heunggongvirae</taxon>
        <taxon>Uroviricota</taxon>
        <taxon>Caudoviricetes</taxon>
    </lineage>
</organism>
<dbReference type="EMBL" id="BK032748">
    <property type="protein sequence ID" value="DAF58270.1"/>
    <property type="molecule type" value="Genomic_DNA"/>
</dbReference>
<evidence type="ECO:0000256" key="1">
    <source>
        <dbReference type="SAM" id="MobiDB-lite"/>
    </source>
</evidence>
<reference evidence="2" key="1">
    <citation type="journal article" date="2021" name="Proc. Natl. Acad. Sci. U.S.A.">
        <title>A Catalog of Tens of Thousands of Viruses from Human Metagenomes Reveals Hidden Associations with Chronic Diseases.</title>
        <authorList>
            <person name="Tisza M.J."/>
            <person name="Buck C.B."/>
        </authorList>
    </citation>
    <scope>NUCLEOTIDE SEQUENCE</scope>
    <source>
        <strain evidence="2">CtMBu2</strain>
    </source>
</reference>